<keyword evidence="4" id="KW-1185">Reference proteome</keyword>
<dbReference type="InterPro" id="IPR058925">
    <property type="entry name" value="zf-C2H2_AcuF"/>
</dbReference>
<evidence type="ECO:0000313" key="3">
    <source>
        <dbReference type="EMBL" id="KAA8894854.1"/>
    </source>
</evidence>
<feature type="region of interest" description="Disordered" evidence="1">
    <location>
        <begin position="141"/>
        <end position="177"/>
    </location>
</feature>
<dbReference type="AlphaFoldDB" id="A0A5J5EHZ4"/>
<organism evidence="3 4">
    <name type="scientific">Sphaerosporella brunnea</name>
    <dbReference type="NCBI Taxonomy" id="1250544"/>
    <lineage>
        <taxon>Eukaryota</taxon>
        <taxon>Fungi</taxon>
        <taxon>Dikarya</taxon>
        <taxon>Ascomycota</taxon>
        <taxon>Pezizomycotina</taxon>
        <taxon>Pezizomycetes</taxon>
        <taxon>Pezizales</taxon>
        <taxon>Pyronemataceae</taxon>
        <taxon>Sphaerosporella</taxon>
    </lineage>
</organism>
<reference evidence="3 4" key="1">
    <citation type="submission" date="2019-09" db="EMBL/GenBank/DDBJ databases">
        <title>Draft genome of the ectomycorrhizal ascomycete Sphaerosporella brunnea.</title>
        <authorList>
            <consortium name="DOE Joint Genome Institute"/>
            <person name="Benucci G.M."/>
            <person name="Marozzi G."/>
            <person name="Antonielli L."/>
            <person name="Sanchez S."/>
            <person name="Marco P."/>
            <person name="Wang X."/>
            <person name="Falini L.B."/>
            <person name="Barry K."/>
            <person name="Haridas S."/>
            <person name="Lipzen A."/>
            <person name="Labutti K."/>
            <person name="Grigoriev I.V."/>
            <person name="Murat C."/>
            <person name="Martin F."/>
            <person name="Albertini E."/>
            <person name="Donnini D."/>
            <person name="Bonito G."/>
        </authorList>
    </citation>
    <scope>NUCLEOTIDE SEQUENCE [LARGE SCALE GENOMIC DNA]</scope>
    <source>
        <strain evidence="3 4">Sb_GMNB300</strain>
    </source>
</reference>
<proteinExistence type="predicted"/>
<evidence type="ECO:0000313" key="4">
    <source>
        <dbReference type="Proteomes" id="UP000326924"/>
    </source>
</evidence>
<gene>
    <name evidence="3" type="ORF">FN846DRAFT_785814</name>
</gene>
<dbReference type="Proteomes" id="UP000326924">
    <property type="component" value="Unassembled WGS sequence"/>
</dbReference>
<evidence type="ECO:0000256" key="1">
    <source>
        <dbReference type="SAM" id="MobiDB-lite"/>
    </source>
</evidence>
<dbReference type="Pfam" id="PF26082">
    <property type="entry name" value="zf-C2H2_AcuF"/>
    <property type="match status" value="1"/>
</dbReference>
<feature type="non-terminal residue" evidence="3">
    <location>
        <position position="1"/>
    </location>
</feature>
<dbReference type="PANTHER" id="PTHR35391">
    <property type="entry name" value="C2H2-TYPE DOMAIN-CONTAINING PROTEIN-RELATED"/>
    <property type="match status" value="1"/>
</dbReference>
<sequence length="261" mass="30323">SELEDTLHDVTHVITCLYEFSITIQNPAPRDRLKESSTIEVSHFQPFGIEHVWNKFPQAEEYLRERLGKANARRRQLLMYHKKHHQKISKDSSVNDDQQEHQAVLIAIPASVKVPETVVRSQKSQTTVSTYVQREDITDALDARSDTDHSQTSYAPSSSGSTDRRYRIPVPPPPDQDNSLFGFPFECPYCYEIASISGTKAWIQKPCRDLRPYVCTFERCTKSEHLFHTRHDWFQHESESHRRECYCNRCTRAAQTGVYSF</sequence>
<comment type="caution">
    <text evidence="3">The sequence shown here is derived from an EMBL/GenBank/DDBJ whole genome shotgun (WGS) entry which is preliminary data.</text>
</comment>
<dbReference type="OrthoDB" id="6133115at2759"/>
<protein>
    <recommendedName>
        <fullName evidence="2">Oxidoreductase acuF-like C2H2 type zinc-finger domain-containing protein</fullName>
    </recommendedName>
</protein>
<accession>A0A5J5EHZ4</accession>
<evidence type="ECO:0000259" key="2">
    <source>
        <dbReference type="Pfam" id="PF26082"/>
    </source>
</evidence>
<dbReference type="InParanoid" id="A0A5J5EHZ4"/>
<feature type="compositionally biased region" description="Polar residues" evidence="1">
    <location>
        <begin position="150"/>
        <end position="161"/>
    </location>
</feature>
<feature type="domain" description="Oxidoreductase acuF-like C2H2 type zinc-finger" evidence="2">
    <location>
        <begin position="182"/>
        <end position="210"/>
    </location>
</feature>
<name>A0A5J5EHZ4_9PEZI</name>
<dbReference type="EMBL" id="VXIS01000305">
    <property type="protein sequence ID" value="KAA8894854.1"/>
    <property type="molecule type" value="Genomic_DNA"/>
</dbReference>
<dbReference type="PANTHER" id="PTHR35391:SF7">
    <property type="entry name" value="C2H2-TYPE DOMAIN-CONTAINING PROTEIN"/>
    <property type="match status" value="1"/>
</dbReference>